<dbReference type="Pfam" id="PF06090">
    <property type="entry name" value="Ins_P5_2-kin"/>
    <property type="match status" value="1"/>
</dbReference>
<dbReference type="InterPro" id="IPR009286">
    <property type="entry name" value="Ins_P5_2-kin"/>
</dbReference>
<organism evidence="9 10">
    <name type="scientific">Pisolithus microcarpus 441</name>
    <dbReference type="NCBI Taxonomy" id="765257"/>
    <lineage>
        <taxon>Eukaryota</taxon>
        <taxon>Fungi</taxon>
        <taxon>Dikarya</taxon>
        <taxon>Basidiomycota</taxon>
        <taxon>Agaricomycotina</taxon>
        <taxon>Agaricomycetes</taxon>
        <taxon>Agaricomycetidae</taxon>
        <taxon>Boletales</taxon>
        <taxon>Sclerodermatineae</taxon>
        <taxon>Pisolithaceae</taxon>
        <taxon>Pisolithus</taxon>
    </lineage>
</organism>
<reference evidence="9 10" key="1">
    <citation type="submission" date="2014-04" db="EMBL/GenBank/DDBJ databases">
        <authorList>
            <consortium name="DOE Joint Genome Institute"/>
            <person name="Kuo A."/>
            <person name="Kohler A."/>
            <person name="Costa M.D."/>
            <person name="Nagy L.G."/>
            <person name="Floudas D."/>
            <person name="Copeland A."/>
            <person name="Barry K.W."/>
            <person name="Cichocki N."/>
            <person name="Veneault-Fourrey C."/>
            <person name="LaButti K."/>
            <person name="Lindquist E.A."/>
            <person name="Lipzen A."/>
            <person name="Lundell T."/>
            <person name="Morin E."/>
            <person name="Murat C."/>
            <person name="Sun H."/>
            <person name="Tunlid A."/>
            <person name="Henrissat B."/>
            <person name="Grigoriev I.V."/>
            <person name="Hibbett D.S."/>
            <person name="Martin F."/>
            <person name="Nordberg H.P."/>
            <person name="Cantor M.N."/>
            <person name="Hua S.X."/>
        </authorList>
    </citation>
    <scope>NUCLEOTIDE SEQUENCE [LARGE SCALE GENOMIC DNA]</scope>
    <source>
        <strain evidence="9 10">441</strain>
    </source>
</reference>
<evidence type="ECO:0000256" key="1">
    <source>
        <dbReference type="ARBA" id="ARBA00001774"/>
    </source>
</evidence>
<evidence type="ECO:0000256" key="8">
    <source>
        <dbReference type="RuleBase" id="RU364126"/>
    </source>
</evidence>
<dbReference type="STRING" id="765257.A0A0C9ZNX0"/>
<evidence type="ECO:0000256" key="2">
    <source>
        <dbReference type="ARBA" id="ARBA00012023"/>
    </source>
</evidence>
<dbReference type="EC" id="2.7.1.158" evidence="2 8"/>
<dbReference type="GO" id="GO:0035299">
    <property type="term" value="F:inositol-1,3,4,5,6-pentakisphosphate 2-kinase activity"/>
    <property type="evidence" value="ECO:0007669"/>
    <property type="project" value="UniProtKB-EC"/>
</dbReference>
<dbReference type="PANTHER" id="PTHR14456:SF2">
    <property type="entry name" value="INOSITOL-PENTAKISPHOSPHATE 2-KINASE"/>
    <property type="match status" value="1"/>
</dbReference>
<evidence type="ECO:0000256" key="6">
    <source>
        <dbReference type="ARBA" id="ARBA00022777"/>
    </source>
</evidence>
<dbReference type="Proteomes" id="UP000054018">
    <property type="component" value="Unassembled WGS sequence"/>
</dbReference>
<evidence type="ECO:0000313" key="10">
    <source>
        <dbReference type="Proteomes" id="UP000054018"/>
    </source>
</evidence>
<evidence type="ECO:0000256" key="5">
    <source>
        <dbReference type="ARBA" id="ARBA00022741"/>
    </source>
</evidence>
<keyword evidence="10" id="KW-1185">Reference proteome</keyword>
<evidence type="ECO:0000256" key="7">
    <source>
        <dbReference type="ARBA" id="ARBA00022840"/>
    </source>
</evidence>
<evidence type="ECO:0000256" key="4">
    <source>
        <dbReference type="ARBA" id="ARBA00022679"/>
    </source>
</evidence>
<comment type="catalytic activity">
    <reaction evidence="1 8">
        <text>1D-myo-inositol 1,3,4,5,6-pentakisphosphate + ATP = 1D-myo-inositol hexakisphosphate + ADP + H(+)</text>
        <dbReference type="Rhea" id="RHEA:20313"/>
        <dbReference type="ChEBI" id="CHEBI:15378"/>
        <dbReference type="ChEBI" id="CHEBI:30616"/>
        <dbReference type="ChEBI" id="CHEBI:57733"/>
        <dbReference type="ChEBI" id="CHEBI:58130"/>
        <dbReference type="ChEBI" id="CHEBI:456216"/>
        <dbReference type="EC" id="2.7.1.158"/>
    </reaction>
</comment>
<keyword evidence="4 8" id="KW-0808">Transferase</keyword>
<evidence type="ECO:0000313" key="9">
    <source>
        <dbReference type="EMBL" id="KIK31036.1"/>
    </source>
</evidence>
<accession>A0A0C9ZNX0</accession>
<dbReference type="GO" id="GO:0032958">
    <property type="term" value="P:inositol phosphate biosynthetic process"/>
    <property type="evidence" value="ECO:0007669"/>
    <property type="project" value="TreeGrafter"/>
</dbReference>
<dbReference type="InterPro" id="IPR043001">
    <property type="entry name" value="IP5_2-K_N_lobe"/>
</dbReference>
<keyword evidence="6 8" id="KW-0418">Kinase</keyword>
<dbReference type="PANTHER" id="PTHR14456">
    <property type="entry name" value="INOSITOL POLYPHOSPHATE KINASE 1"/>
    <property type="match status" value="1"/>
</dbReference>
<dbReference type="GO" id="GO:0005634">
    <property type="term" value="C:nucleus"/>
    <property type="evidence" value="ECO:0007669"/>
    <property type="project" value="TreeGrafter"/>
</dbReference>
<name>A0A0C9ZNX0_9AGAM</name>
<sequence>MASRLQVADSRPEDWVYVSEGGATIVFSYRGTENPHFKGRVLRLRKVHLLDSSAVHSGEEEPDDPMIAFHRDVISYLVPQAFLPDLDVILLNESWLDALERLRDGDRPLERRQKDKIDKLRKKGVLATDLVGGEGIVAVEIKPKWGFLPREHHLSQETVSNKTSTCRFCMHTYLRSQEGSFPTDYCPMDLYSHNETRIVKAIHSLWDAWVRSDGSLNNFKIFVSGKVVKPSHVRAPLSTTREPLIVTNSFKETVTETLTALLLDTEVLGIISSLQRTLDELDIEGLAKLYSMTASDNAKSGLASVVADPTLEDWRDFVACYQTSYRTWDHANPDPKHIQYYLMSYLLSATFKDCSIILRIGQCDQSLPSARSVSIIDLDLKPMNKLGGWEELDRMIVERYKTAGHQKRCAP</sequence>
<proteinExistence type="predicted"/>
<reference evidence="10" key="2">
    <citation type="submission" date="2015-01" db="EMBL/GenBank/DDBJ databases">
        <title>Evolutionary Origins and Diversification of the Mycorrhizal Mutualists.</title>
        <authorList>
            <consortium name="DOE Joint Genome Institute"/>
            <consortium name="Mycorrhizal Genomics Consortium"/>
            <person name="Kohler A."/>
            <person name="Kuo A."/>
            <person name="Nagy L.G."/>
            <person name="Floudas D."/>
            <person name="Copeland A."/>
            <person name="Barry K.W."/>
            <person name="Cichocki N."/>
            <person name="Veneault-Fourrey C."/>
            <person name="LaButti K."/>
            <person name="Lindquist E.A."/>
            <person name="Lipzen A."/>
            <person name="Lundell T."/>
            <person name="Morin E."/>
            <person name="Murat C."/>
            <person name="Riley R."/>
            <person name="Ohm R."/>
            <person name="Sun H."/>
            <person name="Tunlid A."/>
            <person name="Henrissat B."/>
            <person name="Grigoriev I.V."/>
            <person name="Hibbett D.S."/>
            <person name="Martin F."/>
        </authorList>
    </citation>
    <scope>NUCLEOTIDE SEQUENCE [LARGE SCALE GENOMIC DNA]</scope>
    <source>
        <strain evidence="10">441</strain>
    </source>
</reference>
<dbReference type="HOGENOM" id="CLU_033188_1_0_1"/>
<comment type="domain">
    <text evidence="8">The EXKPK motif is conserved in inositol-pentakisphosphate 2-kinases of both family 1 and 2.</text>
</comment>
<comment type="function">
    <text evidence="8">Phosphorylates Ins(1,3,4,5,6)P5 at position 2 to form Ins(1,2,3,4,5,6)P6 (InsP6 or phytate).</text>
</comment>
<keyword evidence="5 8" id="KW-0547">Nucleotide-binding</keyword>
<dbReference type="EMBL" id="KN833685">
    <property type="protein sequence ID" value="KIK31036.1"/>
    <property type="molecule type" value="Genomic_DNA"/>
</dbReference>
<keyword evidence="7 8" id="KW-0067">ATP-binding</keyword>
<dbReference type="OrthoDB" id="272370at2759"/>
<dbReference type="GO" id="GO:0005524">
    <property type="term" value="F:ATP binding"/>
    <property type="evidence" value="ECO:0007669"/>
    <property type="project" value="UniProtKB-KW"/>
</dbReference>
<dbReference type="AlphaFoldDB" id="A0A0C9ZNX0"/>
<protein>
    <recommendedName>
        <fullName evidence="3 8">Inositol-pentakisphosphate 2-kinase</fullName>
        <ecNumber evidence="2 8">2.7.1.158</ecNumber>
    </recommendedName>
</protein>
<dbReference type="Gene3D" id="3.30.200.110">
    <property type="entry name" value="Inositol-pentakisphosphate 2-kinase, N-lobe"/>
    <property type="match status" value="1"/>
</dbReference>
<evidence type="ECO:0000256" key="3">
    <source>
        <dbReference type="ARBA" id="ARBA00014846"/>
    </source>
</evidence>
<gene>
    <name evidence="9" type="ORF">PISMIDRAFT_86342</name>
</gene>